<dbReference type="PANTHER" id="PTHR30023">
    <property type="entry name" value="D-ALANYL-D-ALANINE CARBOXYPEPTIDASE"/>
    <property type="match status" value="1"/>
</dbReference>
<organism evidence="4 5">
    <name type="scientific">Qipengyuania oceanensis</name>
    <dbReference type="NCBI Taxonomy" id="1463597"/>
    <lineage>
        <taxon>Bacteria</taxon>
        <taxon>Pseudomonadati</taxon>
        <taxon>Pseudomonadota</taxon>
        <taxon>Alphaproteobacteria</taxon>
        <taxon>Sphingomonadales</taxon>
        <taxon>Erythrobacteraceae</taxon>
        <taxon>Qipengyuania</taxon>
    </lineage>
</organism>
<evidence type="ECO:0000256" key="3">
    <source>
        <dbReference type="SAM" id="SignalP"/>
    </source>
</evidence>
<sequence length="503" mass="52939">MRTPAFLFAAAACIAATPFALVAQERESAPVAPSLPANAAQASLLDSVEAILSAAPAGTRYGLMVTTLDGRELLAIAPDQRFMPASNTKIFTTVAAYHRLSQLQDAARGTGVRLEPAKGKRVDVVLEGRGDPDLSSASDCTHQCLATLADAVAAKTRVVHDIVGDASFYPDERWTPGMSWNNMPFTWGTAIGALVVDDNEAPITIAPGEVGARPKITGNGFFTIRNDAMTVEGVANTIDLWRDPGSSELRVSGTIGSENKTRDYDLGIDDPALYAAFQLKRLLEERGVKVTGAVRSSYRPLSPLDDPVKRGEAPVATEAEEPMLMQLPASPIADDVRVINKVSQNLHASLMLRRLGKLAGSGSIADGQAQVSETLRAAGVGEGGWFLADGSGMSSYNRVTPRTTATLLQWVAGQPWGEAWRATLPVGGIDGTLARRYGDTGLNGRIFAKTGSINASRALSGYMEAASGQMLVFSAFANDIPPDVEGEAVAAMDAALQAIAAAN</sequence>
<evidence type="ECO:0000313" key="4">
    <source>
        <dbReference type="EMBL" id="MXO61444.1"/>
    </source>
</evidence>
<evidence type="ECO:0000313" key="5">
    <source>
        <dbReference type="Proteomes" id="UP000445582"/>
    </source>
</evidence>
<dbReference type="GO" id="GO:0009002">
    <property type="term" value="F:serine-type D-Ala-D-Ala carboxypeptidase activity"/>
    <property type="evidence" value="ECO:0007669"/>
    <property type="project" value="UniProtKB-EC"/>
</dbReference>
<comment type="caution">
    <text evidence="4">The sequence shown here is derived from an EMBL/GenBank/DDBJ whole genome shotgun (WGS) entry which is preliminary data.</text>
</comment>
<accession>A0A844YEF8</accession>
<dbReference type="OrthoDB" id="5372081at2"/>
<feature type="chain" id="PRO_5032509573" evidence="3">
    <location>
        <begin position="23"/>
        <end position="503"/>
    </location>
</feature>
<dbReference type="Pfam" id="PF02113">
    <property type="entry name" value="Peptidase_S13"/>
    <property type="match status" value="1"/>
</dbReference>
<protein>
    <submittedName>
        <fullName evidence="4">D-alanyl-D-alanine carboxypeptidase/D-alanyl-D-alanine-endopeptidase</fullName>
        <ecNumber evidence="4">3.4.16.4</ecNumber>
    </submittedName>
</protein>
<dbReference type="GO" id="GO:0000270">
    <property type="term" value="P:peptidoglycan metabolic process"/>
    <property type="evidence" value="ECO:0007669"/>
    <property type="project" value="TreeGrafter"/>
</dbReference>
<dbReference type="AlphaFoldDB" id="A0A844YEF8"/>
<keyword evidence="4" id="KW-0645">Protease</keyword>
<dbReference type="RefSeq" id="WP_160669727.1">
    <property type="nucleotide sequence ID" value="NZ_WTYN01000001.1"/>
</dbReference>
<dbReference type="EMBL" id="WTYN01000001">
    <property type="protein sequence ID" value="MXO61444.1"/>
    <property type="molecule type" value="Genomic_DNA"/>
</dbReference>
<keyword evidence="2 4" id="KW-0378">Hydrolase</keyword>
<proteinExistence type="inferred from homology"/>
<feature type="signal peptide" evidence="3">
    <location>
        <begin position="1"/>
        <end position="22"/>
    </location>
</feature>
<dbReference type="Gene3D" id="3.40.710.10">
    <property type="entry name" value="DD-peptidase/beta-lactamase superfamily"/>
    <property type="match status" value="2"/>
</dbReference>
<name>A0A844YEF8_9SPHN</name>
<dbReference type="NCBIfam" id="TIGR00666">
    <property type="entry name" value="PBP4"/>
    <property type="match status" value="1"/>
</dbReference>
<gene>
    <name evidence="4" type="primary">dacB</name>
    <name evidence="4" type="ORF">GRI48_00285</name>
</gene>
<dbReference type="PRINTS" id="PR00922">
    <property type="entry name" value="DADACBPTASE3"/>
</dbReference>
<dbReference type="Proteomes" id="UP000445582">
    <property type="component" value="Unassembled WGS sequence"/>
</dbReference>
<comment type="similarity">
    <text evidence="1">Belongs to the peptidase S13 family.</text>
</comment>
<dbReference type="PANTHER" id="PTHR30023:SF0">
    <property type="entry name" value="PENICILLIN-SENSITIVE CARBOXYPEPTIDASE A"/>
    <property type="match status" value="1"/>
</dbReference>
<dbReference type="GO" id="GO:0006508">
    <property type="term" value="P:proteolysis"/>
    <property type="evidence" value="ECO:0007669"/>
    <property type="project" value="InterPro"/>
</dbReference>
<reference evidence="4 5" key="1">
    <citation type="submission" date="2019-12" db="EMBL/GenBank/DDBJ databases">
        <title>Genomic-based taxomic classification of the family Erythrobacteraceae.</title>
        <authorList>
            <person name="Xu L."/>
        </authorList>
    </citation>
    <scope>NUCLEOTIDE SEQUENCE [LARGE SCALE GENOMIC DNA]</scope>
    <source>
        <strain evidence="4 5">MCCC 1A09965</strain>
    </source>
</reference>
<dbReference type="EC" id="3.4.16.4" evidence="4"/>
<keyword evidence="4" id="KW-0121">Carboxypeptidase</keyword>
<evidence type="ECO:0000256" key="1">
    <source>
        <dbReference type="ARBA" id="ARBA00006096"/>
    </source>
</evidence>
<dbReference type="InterPro" id="IPR000667">
    <property type="entry name" value="Peptidase_S13"/>
</dbReference>
<keyword evidence="3" id="KW-0732">Signal</keyword>
<dbReference type="InterPro" id="IPR012338">
    <property type="entry name" value="Beta-lactam/transpept-like"/>
</dbReference>
<dbReference type="Gene3D" id="3.50.80.20">
    <property type="entry name" value="D-Ala-D-Ala carboxypeptidase C, peptidase S13"/>
    <property type="match status" value="1"/>
</dbReference>
<keyword evidence="5" id="KW-1185">Reference proteome</keyword>
<evidence type="ECO:0000256" key="2">
    <source>
        <dbReference type="ARBA" id="ARBA00022801"/>
    </source>
</evidence>
<dbReference type="SUPFAM" id="SSF56601">
    <property type="entry name" value="beta-lactamase/transpeptidase-like"/>
    <property type="match status" value="1"/>
</dbReference>